<dbReference type="RefSeq" id="WP_261518676.1">
    <property type="nucleotide sequence ID" value="NZ_JAODNW010000001.1"/>
</dbReference>
<evidence type="ECO:0000256" key="9">
    <source>
        <dbReference type="HAMAP-Rule" id="MF_00123"/>
    </source>
</evidence>
<dbReference type="Pfam" id="PF05746">
    <property type="entry name" value="DALR_1"/>
    <property type="match status" value="1"/>
</dbReference>
<keyword evidence="7 9" id="KW-0030">Aminoacyl-tRNA synthetase</keyword>
<comment type="caution">
    <text evidence="13">The sequence shown here is derived from an EMBL/GenBank/DDBJ whole genome shotgun (WGS) entry which is preliminary data.</text>
</comment>
<keyword evidence="5 9" id="KW-0067">ATP-binding</keyword>
<dbReference type="InterPro" id="IPR036695">
    <property type="entry name" value="Arg-tRNA-synth_N_sf"/>
</dbReference>
<dbReference type="SUPFAM" id="SSF55190">
    <property type="entry name" value="Arginyl-tRNA synthetase (ArgRS), N-terminal 'additional' domain"/>
    <property type="match status" value="1"/>
</dbReference>
<comment type="catalytic activity">
    <reaction evidence="8 9">
        <text>tRNA(Arg) + L-arginine + ATP = L-arginyl-tRNA(Arg) + AMP + diphosphate</text>
        <dbReference type="Rhea" id="RHEA:20301"/>
        <dbReference type="Rhea" id="RHEA-COMP:9658"/>
        <dbReference type="Rhea" id="RHEA-COMP:9673"/>
        <dbReference type="ChEBI" id="CHEBI:30616"/>
        <dbReference type="ChEBI" id="CHEBI:32682"/>
        <dbReference type="ChEBI" id="CHEBI:33019"/>
        <dbReference type="ChEBI" id="CHEBI:78442"/>
        <dbReference type="ChEBI" id="CHEBI:78513"/>
        <dbReference type="ChEBI" id="CHEBI:456215"/>
        <dbReference type="EC" id="6.1.1.19"/>
    </reaction>
</comment>
<keyword evidence="6 9" id="KW-0648">Protein biosynthesis</keyword>
<dbReference type="Proteomes" id="UP001589755">
    <property type="component" value="Unassembled WGS sequence"/>
</dbReference>
<evidence type="ECO:0000313" key="13">
    <source>
        <dbReference type="EMBL" id="MFC0207839.1"/>
    </source>
</evidence>
<dbReference type="Gene3D" id="3.40.50.620">
    <property type="entry name" value="HUPs"/>
    <property type="match status" value="1"/>
</dbReference>
<dbReference type="Pfam" id="PF03485">
    <property type="entry name" value="Arg_tRNA_synt_N"/>
    <property type="match status" value="1"/>
</dbReference>
<dbReference type="EMBL" id="JBHLXD010000006">
    <property type="protein sequence ID" value="MFC0207839.1"/>
    <property type="molecule type" value="Genomic_DNA"/>
</dbReference>
<keyword evidence="4 9" id="KW-0547">Nucleotide-binding</keyword>
<keyword evidence="2 9" id="KW-0963">Cytoplasm</keyword>
<evidence type="ECO:0000256" key="7">
    <source>
        <dbReference type="ARBA" id="ARBA00023146"/>
    </source>
</evidence>
<dbReference type="EC" id="6.1.1.19" evidence="9"/>
<organism evidence="13 14">
    <name type="scientific">Chelativorans intermedius</name>
    <dbReference type="NCBI Taxonomy" id="515947"/>
    <lineage>
        <taxon>Bacteria</taxon>
        <taxon>Pseudomonadati</taxon>
        <taxon>Pseudomonadota</taxon>
        <taxon>Alphaproteobacteria</taxon>
        <taxon>Hyphomicrobiales</taxon>
        <taxon>Phyllobacteriaceae</taxon>
        <taxon>Chelativorans</taxon>
    </lineage>
</organism>
<keyword evidence="3 9" id="KW-0436">Ligase</keyword>
<dbReference type="InterPro" id="IPR001412">
    <property type="entry name" value="aa-tRNA-synth_I_CS"/>
</dbReference>
<dbReference type="PANTHER" id="PTHR11956:SF5">
    <property type="entry name" value="ARGININE--TRNA LIGASE, CYTOPLASMIC"/>
    <property type="match status" value="1"/>
</dbReference>
<evidence type="ECO:0000256" key="10">
    <source>
        <dbReference type="RuleBase" id="RU363038"/>
    </source>
</evidence>
<evidence type="ECO:0000256" key="3">
    <source>
        <dbReference type="ARBA" id="ARBA00022598"/>
    </source>
</evidence>
<evidence type="ECO:0000256" key="1">
    <source>
        <dbReference type="ARBA" id="ARBA00005594"/>
    </source>
</evidence>
<evidence type="ECO:0000256" key="4">
    <source>
        <dbReference type="ARBA" id="ARBA00022741"/>
    </source>
</evidence>
<dbReference type="InterPro" id="IPR014729">
    <property type="entry name" value="Rossmann-like_a/b/a_fold"/>
</dbReference>
<comment type="similarity">
    <text evidence="1 9 10">Belongs to the class-I aminoacyl-tRNA synthetase family.</text>
</comment>
<name>A0ABV6D5B2_9HYPH</name>
<dbReference type="CDD" id="cd00671">
    <property type="entry name" value="ArgRS_core"/>
    <property type="match status" value="1"/>
</dbReference>
<evidence type="ECO:0000256" key="6">
    <source>
        <dbReference type="ARBA" id="ARBA00022917"/>
    </source>
</evidence>
<gene>
    <name evidence="9 13" type="primary">argS</name>
    <name evidence="13" type="ORF">ACFFJ2_05420</name>
</gene>
<evidence type="ECO:0000256" key="2">
    <source>
        <dbReference type="ARBA" id="ARBA00022490"/>
    </source>
</evidence>
<dbReference type="HAMAP" id="MF_00123">
    <property type="entry name" value="Arg_tRNA_synth"/>
    <property type="match status" value="1"/>
</dbReference>
<dbReference type="Gene3D" id="3.30.1360.70">
    <property type="entry name" value="Arginyl tRNA synthetase N-terminal domain"/>
    <property type="match status" value="1"/>
</dbReference>
<feature type="domain" description="DALR anticodon binding" evidence="11">
    <location>
        <begin position="454"/>
        <end position="584"/>
    </location>
</feature>
<dbReference type="PANTHER" id="PTHR11956">
    <property type="entry name" value="ARGINYL-TRNA SYNTHETASE"/>
    <property type="match status" value="1"/>
</dbReference>
<dbReference type="InterPro" id="IPR001278">
    <property type="entry name" value="Arg-tRNA-ligase"/>
</dbReference>
<comment type="subcellular location">
    <subcellularLocation>
        <location evidence="9">Cytoplasm</location>
    </subcellularLocation>
</comment>
<sequence>MNIFADFSDRIVKAVERLGLKPRDGGTLDLRRVTVEPPRDPSHGDLATNAAMVLSKAVGENPRALGERLAAALAEDPDVAEASVAGPGFVNLRLADGFWQARLGEMLDMGTDYGRSQMGAGQKVNVEYVSANPTGPMHVGHCRGAVVGDALANLLAFAGYDVTREYYINDAGAQIDVLARSVLVRYREALGETVSAIPEGLYPGDYLKPVGAALAEEFGTRLLEMPEAERLEIVKERAIDAMMAMIREDLAALNVHHDVFFSERSLHAGNGGKIRSAINDLTMKGHVYKGKLPPPKGQVPEDWEDREQTLFRSTQVGDDIDRPLIKSDGSFTYFAADVAYMKDKYARGFEHLIYVLGADHGGYVKRLEALARAISDGRLKLTVLLCQLVKLYRGGEPVRMSKRAGEFVTLRDVIDEVGRDPVRFMMLYRKSDAPLDFDFAKVTEQSKDNPVFYVQYASARCHSVFRQAREQLGIERLERADLRAHLDLLTDEGEIALIRKLAEYPRLVESAAQALEPHRLAFYLYDLASQFHAQWNRGTETPALRFVKVNDPELTRARLGLVQAVCDVVTSGLTLVGAEAPAEMR</sequence>
<dbReference type="PROSITE" id="PS00178">
    <property type="entry name" value="AA_TRNA_LIGASE_I"/>
    <property type="match status" value="1"/>
</dbReference>
<evidence type="ECO:0000313" key="14">
    <source>
        <dbReference type="Proteomes" id="UP001589755"/>
    </source>
</evidence>
<protein>
    <recommendedName>
        <fullName evidence="9">Arginine--tRNA ligase</fullName>
        <ecNumber evidence="9">6.1.1.19</ecNumber>
    </recommendedName>
    <alternativeName>
        <fullName evidence="9">Arginyl-tRNA synthetase</fullName>
        <shortName evidence="9">ArgRS</shortName>
    </alternativeName>
</protein>
<dbReference type="SMART" id="SM00836">
    <property type="entry name" value="DALR_1"/>
    <property type="match status" value="1"/>
</dbReference>
<dbReference type="Pfam" id="PF00750">
    <property type="entry name" value="tRNA-synt_1d"/>
    <property type="match status" value="2"/>
</dbReference>
<dbReference type="SMART" id="SM01016">
    <property type="entry name" value="Arg_tRNA_synt_N"/>
    <property type="match status" value="1"/>
</dbReference>
<evidence type="ECO:0000256" key="8">
    <source>
        <dbReference type="ARBA" id="ARBA00049339"/>
    </source>
</evidence>
<dbReference type="InterPro" id="IPR008909">
    <property type="entry name" value="DALR_anticod-bd"/>
</dbReference>
<dbReference type="Gene3D" id="1.10.730.10">
    <property type="entry name" value="Isoleucyl-tRNA Synthetase, Domain 1"/>
    <property type="match status" value="1"/>
</dbReference>
<dbReference type="InterPro" id="IPR035684">
    <property type="entry name" value="ArgRS_core"/>
</dbReference>
<reference evidence="13 14" key="1">
    <citation type="submission" date="2024-09" db="EMBL/GenBank/DDBJ databases">
        <authorList>
            <person name="Sun Q."/>
            <person name="Mori K."/>
        </authorList>
    </citation>
    <scope>NUCLEOTIDE SEQUENCE [LARGE SCALE GENOMIC DNA]</scope>
    <source>
        <strain evidence="13 14">CCM 8543</strain>
    </source>
</reference>
<dbReference type="SUPFAM" id="SSF52374">
    <property type="entry name" value="Nucleotidylyl transferase"/>
    <property type="match status" value="1"/>
</dbReference>
<dbReference type="NCBIfam" id="TIGR00456">
    <property type="entry name" value="argS"/>
    <property type="match status" value="1"/>
</dbReference>
<keyword evidence="14" id="KW-1185">Reference proteome</keyword>
<dbReference type="InterPro" id="IPR009080">
    <property type="entry name" value="tRNAsynth_Ia_anticodon-bd"/>
</dbReference>
<accession>A0ABV6D5B2</accession>
<dbReference type="InterPro" id="IPR005148">
    <property type="entry name" value="Arg-tRNA-synth_N"/>
</dbReference>
<comment type="subunit">
    <text evidence="9">Monomer.</text>
</comment>
<dbReference type="SUPFAM" id="SSF47323">
    <property type="entry name" value="Anticodon-binding domain of a subclass of class I aminoacyl-tRNA synthetases"/>
    <property type="match status" value="1"/>
</dbReference>
<dbReference type="GO" id="GO:0004814">
    <property type="term" value="F:arginine-tRNA ligase activity"/>
    <property type="evidence" value="ECO:0007669"/>
    <property type="project" value="UniProtKB-EC"/>
</dbReference>
<feature type="domain" description="Arginyl tRNA synthetase N-terminal" evidence="12">
    <location>
        <begin position="5"/>
        <end position="94"/>
    </location>
</feature>
<evidence type="ECO:0000259" key="12">
    <source>
        <dbReference type="SMART" id="SM01016"/>
    </source>
</evidence>
<proteinExistence type="inferred from homology"/>
<feature type="short sequence motif" description="'HIGH' region" evidence="9">
    <location>
        <begin position="131"/>
        <end position="141"/>
    </location>
</feature>
<dbReference type="PRINTS" id="PR01038">
    <property type="entry name" value="TRNASYNTHARG"/>
</dbReference>
<evidence type="ECO:0000256" key="5">
    <source>
        <dbReference type="ARBA" id="ARBA00022840"/>
    </source>
</evidence>
<evidence type="ECO:0000259" key="11">
    <source>
        <dbReference type="SMART" id="SM00836"/>
    </source>
</evidence>